<protein>
    <submittedName>
        <fullName evidence="1">Uncharacterized protein</fullName>
    </submittedName>
</protein>
<evidence type="ECO:0000313" key="2">
    <source>
        <dbReference type="Proteomes" id="UP000630718"/>
    </source>
</evidence>
<keyword evidence="2" id="KW-1185">Reference proteome</keyword>
<proteinExistence type="predicted"/>
<evidence type="ECO:0000313" key="1">
    <source>
        <dbReference type="EMBL" id="GHE97498.1"/>
    </source>
</evidence>
<dbReference type="AlphaFoldDB" id="A0A919ABP2"/>
<accession>A0A919ABP2</accession>
<sequence length="60" mass="6490">MSPSTPVLPDVLPETADVFDLDLREIVGPETDGALMNFTQQGCETVYSQLICPPESYVGC</sequence>
<gene>
    <name evidence="1" type="ORF">GCM10018772_22160</name>
</gene>
<dbReference type="EMBL" id="BNBI01000004">
    <property type="protein sequence ID" value="GHE97498.1"/>
    <property type="molecule type" value="Genomic_DNA"/>
</dbReference>
<reference evidence="1" key="1">
    <citation type="journal article" date="2014" name="Int. J. Syst. Evol. Microbiol.">
        <title>Complete genome sequence of Corynebacterium casei LMG S-19264T (=DSM 44701T), isolated from a smear-ripened cheese.</title>
        <authorList>
            <consortium name="US DOE Joint Genome Institute (JGI-PGF)"/>
            <person name="Walter F."/>
            <person name="Albersmeier A."/>
            <person name="Kalinowski J."/>
            <person name="Ruckert C."/>
        </authorList>
    </citation>
    <scope>NUCLEOTIDE SEQUENCE</scope>
    <source>
        <strain evidence="1">JCM 4477</strain>
    </source>
</reference>
<reference evidence="1" key="2">
    <citation type="submission" date="2020-09" db="EMBL/GenBank/DDBJ databases">
        <authorList>
            <person name="Sun Q."/>
            <person name="Ohkuma M."/>
        </authorList>
    </citation>
    <scope>NUCLEOTIDE SEQUENCE</scope>
    <source>
        <strain evidence="1">JCM 4477</strain>
    </source>
</reference>
<name>A0A919ABP2_9ACTN</name>
<dbReference type="Proteomes" id="UP000630718">
    <property type="component" value="Unassembled WGS sequence"/>
</dbReference>
<organism evidence="1 2">
    <name type="scientific">Streptomyces fumanus</name>
    <dbReference type="NCBI Taxonomy" id="67302"/>
    <lineage>
        <taxon>Bacteria</taxon>
        <taxon>Bacillati</taxon>
        <taxon>Actinomycetota</taxon>
        <taxon>Actinomycetes</taxon>
        <taxon>Kitasatosporales</taxon>
        <taxon>Streptomycetaceae</taxon>
        <taxon>Streptomyces</taxon>
    </lineage>
</organism>
<comment type="caution">
    <text evidence="1">The sequence shown here is derived from an EMBL/GenBank/DDBJ whole genome shotgun (WGS) entry which is preliminary data.</text>
</comment>
<dbReference type="RefSeq" id="WP_190204001.1">
    <property type="nucleotide sequence ID" value="NZ_BNBI01000004.1"/>
</dbReference>